<organism evidence="1 2">
    <name type="scientific">Tabrizicola oligotrophica</name>
    <dbReference type="NCBI Taxonomy" id="2710650"/>
    <lineage>
        <taxon>Bacteria</taxon>
        <taxon>Pseudomonadati</taxon>
        <taxon>Pseudomonadota</taxon>
        <taxon>Alphaproteobacteria</taxon>
        <taxon>Rhodobacterales</taxon>
        <taxon>Paracoccaceae</taxon>
        <taxon>Tabrizicola</taxon>
    </lineage>
</organism>
<protein>
    <recommendedName>
        <fullName evidence="3">Alpha/beta hydrolase</fullName>
    </recommendedName>
</protein>
<gene>
    <name evidence="1" type="ORF">G4Z14_14470</name>
</gene>
<proteinExistence type="predicted"/>
<evidence type="ECO:0008006" key="3">
    <source>
        <dbReference type="Google" id="ProtNLM"/>
    </source>
</evidence>
<dbReference type="SUPFAM" id="SSF53474">
    <property type="entry name" value="alpha/beta-Hydrolases"/>
    <property type="match status" value="1"/>
</dbReference>
<keyword evidence="2" id="KW-1185">Reference proteome</keyword>
<sequence>MSAPGFRRLWDRAPFTVEFLDGTGGDLVIAFASIGHDPSRPPSPEFVATATGRGTTAYPRRALFVQDAGRGWASDPGFAPALLAAVGAVRAMAPVARIACLGLSMGGFAALAAMQVLPVEVTLAFGPQRRVLGRGPDRWSGWTGRISATPYPVAPLPGPGQGWACVFHGLVDDGAEAMAFALQPGTDHFLFAGQGHSDLVPHLKARGVLAGLMEAALAGDRRRLIRIAGSAGGVRRKA</sequence>
<accession>A0A6M0QVS6</accession>
<reference evidence="1 2" key="1">
    <citation type="submission" date="2020-02" db="EMBL/GenBank/DDBJ databases">
        <authorList>
            <person name="Chen W.-M."/>
        </authorList>
    </citation>
    <scope>NUCLEOTIDE SEQUENCE [LARGE SCALE GENOMIC DNA]</scope>
    <source>
        <strain evidence="1 2">KMS-5</strain>
    </source>
</reference>
<comment type="caution">
    <text evidence="1">The sequence shown here is derived from an EMBL/GenBank/DDBJ whole genome shotgun (WGS) entry which is preliminary data.</text>
</comment>
<dbReference type="EMBL" id="JAAIVJ010000009">
    <property type="protein sequence ID" value="NEY91507.1"/>
    <property type="molecule type" value="Genomic_DNA"/>
</dbReference>
<dbReference type="Gene3D" id="3.40.50.1820">
    <property type="entry name" value="alpha/beta hydrolase"/>
    <property type="match status" value="1"/>
</dbReference>
<dbReference type="RefSeq" id="WP_164626968.1">
    <property type="nucleotide sequence ID" value="NZ_JAAIVJ010000009.1"/>
</dbReference>
<name>A0A6M0QVS6_9RHOB</name>
<dbReference type="InterPro" id="IPR029058">
    <property type="entry name" value="AB_hydrolase_fold"/>
</dbReference>
<dbReference type="Proteomes" id="UP000477782">
    <property type="component" value="Unassembled WGS sequence"/>
</dbReference>
<evidence type="ECO:0000313" key="2">
    <source>
        <dbReference type="Proteomes" id="UP000477782"/>
    </source>
</evidence>
<dbReference type="AlphaFoldDB" id="A0A6M0QVS6"/>
<evidence type="ECO:0000313" key="1">
    <source>
        <dbReference type="EMBL" id="NEY91507.1"/>
    </source>
</evidence>